<name>A0A5C6D3K1_9BACT</name>
<dbReference type="Proteomes" id="UP000319143">
    <property type="component" value="Unassembled WGS sequence"/>
</dbReference>
<evidence type="ECO:0000313" key="2">
    <source>
        <dbReference type="Proteomes" id="UP000319143"/>
    </source>
</evidence>
<sequence>MFRIRNVLAALLLTLVGLEVIQAESPQSDSRESGSSTQHSMGAQFAVRMEGLLARLKSTSYQHTTEIDEGKGVVNCDCSGIVGFVLRQEFPEAYLSLQGKEASWRKRPLSVTFYETFVAACEDGTGTWKSVDKLMDVLPGDILAWRKKNLDADSTTGHTLMIAGKPELVGVGRVRIRVIDSTRSLHDDDTRPAGTNGMGAGYMTFLVDDSGKCSGNLVDERPVIAMIAVGRLVQATAATSHPEDLEFVGLTKANAIALATKNRRTSRVIREDGKPEPLKLSSQNGRLNFVVANGKVVGVFRG</sequence>
<dbReference type="EMBL" id="SJPV01000021">
    <property type="protein sequence ID" value="TWU30695.1"/>
    <property type="molecule type" value="Genomic_DNA"/>
</dbReference>
<comment type="caution">
    <text evidence="1">The sequence shown here is derived from an EMBL/GenBank/DDBJ whole genome shotgun (WGS) entry which is preliminary data.</text>
</comment>
<evidence type="ECO:0000313" key="1">
    <source>
        <dbReference type="EMBL" id="TWU30695.1"/>
    </source>
</evidence>
<proteinExistence type="predicted"/>
<dbReference type="RefSeq" id="WP_146531276.1">
    <property type="nucleotide sequence ID" value="NZ_SJPV01000021.1"/>
</dbReference>
<accession>A0A5C6D3K1</accession>
<protein>
    <submittedName>
        <fullName evidence="1">Uncharacterized protein</fullName>
    </submittedName>
</protein>
<reference evidence="1 2" key="1">
    <citation type="submission" date="2019-02" db="EMBL/GenBank/DDBJ databases">
        <title>Deep-cultivation of Planctomycetes and their phenomic and genomic characterization uncovers novel biology.</title>
        <authorList>
            <person name="Wiegand S."/>
            <person name="Jogler M."/>
            <person name="Boedeker C."/>
            <person name="Pinto D."/>
            <person name="Vollmers J."/>
            <person name="Rivas-Marin E."/>
            <person name="Kohn T."/>
            <person name="Peeters S.H."/>
            <person name="Heuer A."/>
            <person name="Rast P."/>
            <person name="Oberbeckmann S."/>
            <person name="Bunk B."/>
            <person name="Jeske O."/>
            <person name="Meyerdierks A."/>
            <person name="Storesund J.E."/>
            <person name="Kallscheuer N."/>
            <person name="Luecker S."/>
            <person name="Lage O.M."/>
            <person name="Pohl T."/>
            <person name="Merkel B.J."/>
            <person name="Hornburger P."/>
            <person name="Mueller R.-W."/>
            <person name="Bruemmer F."/>
            <person name="Labrenz M."/>
            <person name="Spormann A.M."/>
            <person name="Op Den Camp H."/>
            <person name="Overmann J."/>
            <person name="Amann R."/>
            <person name="Jetten M.S.M."/>
            <person name="Mascher T."/>
            <person name="Medema M.H."/>
            <person name="Devos D.P."/>
            <person name="Kaster A.-K."/>
            <person name="Ovreas L."/>
            <person name="Rohde M."/>
            <person name="Galperin M.Y."/>
            <person name="Jogler C."/>
        </authorList>
    </citation>
    <scope>NUCLEOTIDE SEQUENCE [LARGE SCALE GENOMIC DNA]</scope>
    <source>
        <strain evidence="1 2">Poly41</strain>
    </source>
</reference>
<keyword evidence="2" id="KW-1185">Reference proteome</keyword>
<gene>
    <name evidence="1" type="ORF">Poly41_66000</name>
</gene>
<organism evidence="1 2">
    <name type="scientific">Novipirellula artificiosorum</name>
    <dbReference type="NCBI Taxonomy" id="2528016"/>
    <lineage>
        <taxon>Bacteria</taxon>
        <taxon>Pseudomonadati</taxon>
        <taxon>Planctomycetota</taxon>
        <taxon>Planctomycetia</taxon>
        <taxon>Pirellulales</taxon>
        <taxon>Pirellulaceae</taxon>
        <taxon>Novipirellula</taxon>
    </lineage>
</organism>
<dbReference type="AlphaFoldDB" id="A0A5C6D3K1"/>
<dbReference type="OrthoDB" id="269002at2"/>